<dbReference type="EMBL" id="CM018043">
    <property type="protein sequence ID" value="KAA8532110.1"/>
    <property type="molecule type" value="Genomic_DNA"/>
</dbReference>
<accession>A0A5J5AN83</accession>
<keyword evidence="3" id="KW-1185">Reference proteome</keyword>
<reference evidence="2 3" key="1">
    <citation type="submission" date="2019-09" db="EMBL/GenBank/DDBJ databases">
        <title>A chromosome-level genome assembly of the Chinese tupelo Nyssa sinensis.</title>
        <authorList>
            <person name="Yang X."/>
            <person name="Kang M."/>
            <person name="Yang Y."/>
            <person name="Xiong H."/>
            <person name="Wang M."/>
            <person name="Zhang Z."/>
            <person name="Wang Z."/>
            <person name="Wu H."/>
            <person name="Ma T."/>
            <person name="Liu J."/>
            <person name="Xi Z."/>
        </authorList>
    </citation>
    <scope>NUCLEOTIDE SEQUENCE [LARGE SCALE GENOMIC DNA]</scope>
    <source>
        <strain evidence="2">J267</strain>
        <tissue evidence="2">Leaf</tissue>
    </source>
</reference>
<evidence type="ECO:0000313" key="3">
    <source>
        <dbReference type="Proteomes" id="UP000325577"/>
    </source>
</evidence>
<feature type="transmembrane region" description="Helical" evidence="1">
    <location>
        <begin position="26"/>
        <end position="46"/>
    </location>
</feature>
<sequence length="72" mass="7941">MSEEGKACFDDMKVPSFGVTIVFKCVRWSGGGFFLTIAHIALIRFIPRIVLTVSRVLPGQLLRNARSEDAAT</sequence>
<keyword evidence="1" id="KW-1133">Transmembrane helix</keyword>
<organism evidence="2 3">
    <name type="scientific">Nyssa sinensis</name>
    <dbReference type="NCBI Taxonomy" id="561372"/>
    <lineage>
        <taxon>Eukaryota</taxon>
        <taxon>Viridiplantae</taxon>
        <taxon>Streptophyta</taxon>
        <taxon>Embryophyta</taxon>
        <taxon>Tracheophyta</taxon>
        <taxon>Spermatophyta</taxon>
        <taxon>Magnoliopsida</taxon>
        <taxon>eudicotyledons</taxon>
        <taxon>Gunneridae</taxon>
        <taxon>Pentapetalae</taxon>
        <taxon>asterids</taxon>
        <taxon>Cornales</taxon>
        <taxon>Nyssaceae</taxon>
        <taxon>Nyssa</taxon>
    </lineage>
</organism>
<protein>
    <submittedName>
        <fullName evidence="2">Uncharacterized protein</fullName>
    </submittedName>
</protein>
<proteinExistence type="predicted"/>
<evidence type="ECO:0000256" key="1">
    <source>
        <dbReference type="SAM" id="Phobius"/>
    </source>
</evidence>
<keyword evidence="1" id="KW-0472">Membrane</keyword>
<keyword evidence="1" id="KW-0812">Transmembrane</keyword>
<name>A0A5J5AN83_9ASTE</name>
<gene>
    <name evidence="2" type="ORF">F0562_006748</name>
</gene>
<dbReference type="AlphaFoldDB" id="A0A5J5AN83"/>
<dbReference type="Proteomes" id="UP000325577">
    <property type="component" value="Linkage Group LG2"/>
</dbReference>
<evidence type="ECO:0000313" key="2">
    <source>
        <dbReference type="EMBL" id="KAA8532110.1"/>
    </source>
</evidence>